<dbReference type="RefSeq" id="WP_377264894.1">
    <property type="nucleotide sequence ID" value="NZ_JBHMAA010000032.1"/>
</dbReference>
<keyword evidence="2" id="KW-1185">Reference proteome</keyword>
<accession>A0ABV6ANF6</accession>
<evidence type="ECO:0000313" key="2">
    <source>
        <dbReference type="Proteomes" id="UP001589692"/>
    </source>
</evidence>
<comment type="caution">
    <text evidence="1">The sequence shown here is derived from an EMBL/GenBank/DDBJ whole genome shotgun (WGS) entry which is preliminary data.</text>
</comment>
<evidence type="ECO:0000313" key="1">
    <source>
        <dbReference type="EMBL" id="MFB9952077.1"/>
    </source>
</evidence>
<proteinExistence type="predicted"/>
<gene>
    <name evidence="1" type="ORF">ACFFP0_24780</name>
</gene>
<reference evidence="1 2" key="1">
    <citation type="submission" date="2024-09" db="EMBL/GenBank/DDBJ databases">
        <authorList>
            <person name="Sun Q."/>
            <person name="Mori K."/>
        </authorList>
    </citation>
    <scope>NUCLEOTIDE SEQUENCE [LARGE SCALE GENOMIC DNA]</scope>
    <source>
        <strain evidence="1 2">TBRC 4938</strain>
    </source>
</reference>
<dbReference type="Proteomes" id="UP001589692">
    <property type="component" value="Unassembled WGS sequence"/>
</dbReference>
<name>A0ABV6ANF6_9HYPH</name>
<protein>
    <submittedName>
        <fullName evidence="1">Uncharacterized protein</fullName>
    </submittedName>
</protein>
<dbReference type="EMBL" id="JBHMAA010000032">
    <property type="protein sequence ID" value="MFB9952077.1"/>
    <property type="molecule type" value="Genomic_DNA"/>
</dbReference>
<organism evidence="1 2">
    <name type="scientific">Rhizobium puerariae</name>
    <dbReference type="NCBI Taxonomy" id="1585791"/>
    <lineage>
        <taxon>Bacteria</taxon>
        <taxon>Pseudomonadati</taxon>
        <taxon>Pseudomonadota</taxon>
        <taxon>Alphaproteobacteria</taxon>
        <taxon>Hyphomicrobiales</taxon>
        <taxon>Rhizobiaceae</taxon>
        <taxon>Rhizobium/Agrobacterium group</taxon>
        <taxon>Rhizobium</taxon>
    </lineage>
</organism>
<sequence>MTYSIEQARKIYAMGFVPATEAGFNPWLALETIQNAAQAEREAKAEARKADLKVGMVVNDGRLGTILSIEGNHVMLQGYLAKRSAHIADLHDWSHTPAA</sequence>